<evidence type="ECO:0000256" key="1">
    <source>
        <dbReference type="ARBA" id="ARBA00023015"/>
    </source>
</evidence>
<evidence type="ECO:0000259" key="4">
    <source>
        <dbReference type="PROSITE" id="PS50932"/>
    </source>
</evidence>
<dbReference type="Gene3D" id="3.40.50.2300">
    <property type="match status" value="2"/>
</dbReference>
<dbReference type="InterPro" id="IPR000843">
    <property type="entry name" value="HTH_LacI"/>
</dbReference>
<dbReference type="InterPro" id="IPR010982">
    <property type="entry name" value="Lambda_DNA-bd_dom_sf"/>
</dbReference>
<dbReference type="PROSITE" id="PS50932">
    <property type="entry name" value="HTH_LACI_2"/>
    <property type="match status" value="1"/>
</dbReference>
<reference evidence="5 6" key="1">
    <citation type="submission" date="2018-12" db="EMBL/GenBank/DDBJ databases">
        <title>Draft genome sequence of Embleya hyalina NBRC 13850T.</title>
        <authorList>
            <person name="Komaki H."/>
            <person name="Hosoyama A."/>
            <person name="Kimura A."/>
            <person name="Ichikawa N."/>
            <person name="Tamura T."/>
        </authorList>
    </citation>
    <scope>NUCLEOTIDE SEQUENCE [LARGE SCALE GENOMIC DNA]</scope>
    <source>
        <strain evidence="5 6">NBRC 13850</strain>
    </source>
</reference>
<feature type="domain" description="HTH lacI-type" evidence="4">
    <location>
        <begin position="15"/>
        <end position="69"/>
    </location>
</feature>
<name>A0A401YT91_9ACTN</name>
<dbReference type="AlphaFoldDB" id="A0A401YT91"/>
<dbReference type="PANTHER" id="PTHR30146">
    <property type="entry name" value="LACI-RELATED TRANSCRIPTIONAL REPRESSOR"/>
    <property type="match status" value="1"/>
</dbReference>
<evidence type="ECO:0000313" key="6">
    <source>
        <dbReference type="Proteomes" id="UP000286931"/>
    </source>
</evidence>
<dbReference type="SMART" id="SM00354">
    <property type="entry name" value="HTH_LACI"/>
    <property type="match status" value="1"/>
</dbReference>
<keyword evidence="1" id="KW-0805">Transcription regulation</keyword>
<dbReference type="Pfam" id="PF00356">
    <property type="entry name" value="LacI"/>
    <property type="match status" value="1"/>
</dbReference>
<evidence type="ECO:0000256" key="3">
    <source>
        <dbReference type="ARBA" id="ARBA00023163"/>
    </source>
</evidence>
<dbReference type="GO" id="GO:0003700">
    <property type="term" value="F:DNA-binding transcription factor activity"/>
    <property type="evidence" value="ECO:0007669"/>
    <property type="project" value="TreeGrafter"/>
</dbReference>
<dbReference type="EMBL" id="BIFH01000025">
    <property type="protein sequence ID" value="GCD97765.1"/>
    <property type="molecule type" value="Genomic_DNA"/>
</dbReference>
<dbReference type="PRINTS" id="PR00036">
    <property type="entry name" value="HTHLACI"/>
</dbReference>
<keyword evidence="6" id="KW-1185">Reference proteome</keyword>
<dbReference type="InterPro" id="IPR046335">
    <property type="entry name" value="LacI/GalR-like_sensor"/>
</dbReference>
<dbReference type="GO" id="GO:0000976">
    <property type="term" value="F:transcription cis-regulatory region binding"/>
    <property type="evidence" value="ECO:0007669"/>
    <property type="project" value="TreeGrafter"/>
</dbReference>
<proteinExistence type="predicted"/>
<dbReference type="CDD" id="cd06267">
    <property type="entry name" value="PBP1_LacI_sugar_binding-like"/>
    <property type="match status" value="1"/>
</dbReference>
<protein>
    <submittedName>
        <fullName evidence="5">LacI family transcriptional regulator</fullName>
    </submittedName>
</protein>
<comment type="caution">
    <text evidence="5">The sequence shown here is derived from an EMBL/GenBank/DDBJ whole genome shotgun (WGS) entry which is preliminary data.</text>
</comment>
<keyword evidence="3" id="KW-0804">Transcription</keyword>
<dbReference type="PANTHER" id="PTHR30146:SF153">
    <property type="entry name" value="LACTOSE OPERON REPRESSOR"/>
    <property type="match status" value="1"/>
</dbReference>
<dbReference type="SUPFAM" id="SSF53822">
    <property type="entry name" value="Periplasmic binding protein-like I"/>
    <property type="match status" value="1"/>
</dbReference>
<keyword evidence="2" id="KW-0238">DNA-binding</keyword>
<evidence type="ECO:0000313" key="5">
    <source>
        <dbReference type="EMBL" id="GCD97765.1"/>
    </source>
</evidence>
<gene>
    <name evidence="5" type="ORF">EHYA_05461</name>
</gene>
<dbReference type="PROSITE" id="PS00356">
    <property type="entry name" value="HTH_LACI_1"/>
    <property type="match status" value="1"/>
</dbReference>
<dbReference type="Gene3D" id="1.10.260.40">
    <property type="entry name" value="lambda repressor-like DNA-binding domains"/>
    <property type="match status" value="1"/>
</dbReference>
<dbReference type="SUPFAM" id="SSF47413">
    <property type="entry name" value="lambda repressor-like DNA-binding domains"/>
    <property type="match status" value="1"/>
</dbReference>
<dbReference type="CDD" id="cd01392">
    <property type="entry name" value="HTH_LacI"/>
    <property type="match status" value="1"/>
</dbReference>
<dbReference type="Proteomes" id="UP000286931">
    <property type="component" value="Unassembled WGS sequence"/>
</dbReference>
<evidence type="ECO:0000256" key="2">
    <source>
        <dbReference type="ARBA" id="ARBA00023125"/>
    </source>
</evidence>
<dbReference type="Pfam" id="PF13377">
    <property type="entry name" value="Peripla_BP_3"/>
    <property type="match status" value="1"/>
</dbReference>
<sequence>MDYRVRMAARSGARVTIKDVAEAAGVSITTVSHALNDKGEVNAETRRRVRETAAALGYRPNRAAQDLRGTPRKSVALILPRTDGSPAEAELIGLDYYLEIASACAGAAFAGGNSLVFPPPLETAEEWAQMGLDGVIICDPSEEDPRIDVLESVGVPVVTIEPDAGRPDRPFYVRADTTASTVALLDHLKAAGARRIVLLWAESTWAWALETRAAYESWCWANGRGRLVTPVPLVALELSAYRATIALLDGEAPPDAVFASAERYSTGVLQACRERGLRVPEDILVVGGVDGSTARLSEPAITAVDPRPTRLGAAAIHMLLERIQGVAVTEPITVPSTINLRASSTRDPAEP</sequence>
<accession>A0A401YT91</accession>
<organism evidence="5 6">
    <name type="scientific">Embleya hyalina</name>
    <dbReference type="NCBI Taxonomy" id="516124"/>
    <lineage>
        <taxon>Bacteria</taxon>
        <taxon>Bacillati</taxon>
        <taxon>Actinomycetota</taxon>
        <taxon>Actinomycetes</taxon>
        <taxon>Kitasatosporales</taxon>
        <taxon>Streptomycetaceae</taxon>
        <taxon>Embleya</taxon>
    </lineage>
</organism>
<dbReference type="InterPro" id="IPR028082">
    <property type="entry name" value="Peripla_BP_I"/>
</dbReference>